<dbReference type="Proteomes" id="UP000182998">
    <property type="component" value="Unassembled WGS sequence"/>
</dbReference>
<dbReference type="RefSeq" id="WP_045100148.1">
    <property type="nucleotide sequence ID" value="NZ_CP020614.1"/>
</dbReference>
<dbReference type="HOGENOM" id="CLU_000445_69_17_6"/>
<dbReference type="SMART" id="SM00448">
    <property type="entry name" value="REC"/>
    <property type="match status" value="1"/>
</dbReference>
<dbReference type="InterPro" id="IPR011006">
    <property type="entry name" value="CheY-like_superfamily"/>
</dbReference>
<dbReference type="Proteomes" id="UP000032414">
    <property type="component" value="Chromosome I"/>
</dbReference>
<proteinExistence type="predicted"/>
<feature type="domain" description="Response regulatory" evidence="3">
    <location>
        <begin position="8"/>
        <end position="125"/>
    </location>
</feature>
<dbReference type="InterPro" id="IPR050595">
    <property type="entry name" value="Bact_response_regulator"/>
</dbReference>
<dbReference type="EMBL" id="LN614830">
    <property type="protein sequence ID" value="CEG62010.1"/>
    <property type="molecule type" value="Genomic_DNA"/>
</dbReference>
<dbReference type="STRING" id="451.B6N58_02430"/>
<name>A0A098GJ60_LEGMI</name>
<evidence type="ECO:0000313" key="5">
    <source>
        <dbReference type="EMBL" id="SCY77135.1"/>
    </source>
</evidence>
<dbReference type="Gene3D" id="3.40.50.2300">
    <property type="match status" value="1"/>
</dbReference>
<reference evidence="6" key="1">
    <citation type="submission" date="2014-09" db="EMBL/GenBank/DDBJ databases">
        <authorList>
            <person name="Gomez-Valero L."/>
        </authorList>
    </citation>
    <scope>NUCLEOTIDE SEQUENCE [LARGE SCALE GENOMIC DNA]</scope>
    <source>
        <strain evidence="6">ATCC33218</strain>
    </source>
</reference>
<dbReference type="EMBL" id="FMVN01000018">
    <property type="protein sequence ID" value="SCY77135.1"/>
    <property type="molecule type" value="Genomic_DNA"/>
</dbReference>
<evidence type="ECO:0000256" key="1">
    <source>
        <dbReference type="ARBA" id="ARBA00022553"/>
    </source>
</evidence>
<reference evidence="5 7" key="3">
    <citation type="submission" date="2016-10" db="EMBL/GenBank/DDBJ databases">
        <authorList>
            <person name="Varghese N."/>
            <person name="Submissions S."/>
        </authorList>
    </citation>
    <scope>NUCLEOTIDE SEQUENCE [LARGE SCALE GENOMIC DNA]</scope>
    <source>
        <strain evidence="5 7">ATCC 33218</strain>
    </source>
</reference>
<dbReference type="PROSITE" id="PS50110">
    <property type="entry name" value="RESPONSE_REGULATORY"/>
    <property type="match status" value="1"/>
</dbReference>
<dbReference type="GO" id="GO:0000160">
    <property type="term" value="P:phosphorelay signal transduction system"/>
    <property type="evidence" value="ECO:0007669"/>
    <property type="project" value="InterPro"/>
</dbReference>
<evidence type="ECO:0000313" key="4">
    <source>
        <dbReference type="EMBL" id="CEG62010.1"/>
    </source>
</evidence>
<accession>A0A098GJ60</accession>
<reference evidence="4" key="2">
    <citation type="submission" date="2014-09" db="EMBL/GenBank/DDBJ databases">
        <authorList>
            <person name="GOMEZ-VALERO Laura"/>
        </authorList>
    </citation>
    <scope>NUCLEOTIDE SEQUENCE</scope>
    <source>
        <strain evidence="4">ATCC33218</strain>
    </source>
</reference>
<keyword evidence="1 2" id="KW-0597">Phosphoprotein</keyword>
<dbReference type="Pfam" id="PF00072">
    <property type="entry name" value="Response_reg"/>
    <property type="match status" value="1"/>
</dbReference>
<protein>
    <submittedName>
        <fullName evidence="4">Putative two-component response regulator</fullName>
    </submittedName>
    <submittedName>
        <fullName evidence="5">Response regulator receiver domain-containing protein</fullName>
    </submittedName>
</protein>
<keyword evidence="7" id="KW-1185">Reference proteome</keyword>
<dbReference type="InterPro" id="IPR001789">
    <property type="entry name" value="Sig_transdc_resp-reg_receiver"/>
</dbReference>
<evidence type="ECO:0000313" key="7">
    <source>
        <dbReference type="Proteomes" id="UP000182998"/>
    </source>
</evidence>
<dbReference type="PANTHER" id="PTHR44591">
    <property type="entry name" value="STRESS RESPONSE REGULATOR PROTEIN 1"/>
    <property type="match status" value="1"/>
</dbReference>
<organism evidence="4 6">
    <name type="scientific">Legionella micdadei</name>
    <name type="common">Tatlockia micdadei</name>
    <dbReference type="NCBI Taxonomy" id="451"/>
    <lineage>
        <taxon>Bacteria</taxon>
        <taxon>Pseudomonadati</taxon>
        <taxon>Pseudomonadota</taxon>
        <taxon>Gammaproteobacteria</taxon>
        <taxon>Legionellales</taxon>
        <taxon>Legionellaceae</taxon>
        <taxon>Legionella</taxon>
    </lineage>
</organism>
<feature type="modified residue" description="4-aspartylphosphate" evidence="2">
    <location>
        <position position="58"/>
    </location>
</feature>
<evidence type="ECO:0000313" key="6">
    <source>
        <dbReference type="Proteomes" id="UP000032414"/>
    </source>
</evidence>
<gene>
    <name evidence="4" type="ORF">LMI_2759</name>
    <name evidence="5" type="ORF">SAMN02982997_02851</name>
</gene>
<evidence type="ECO:0000256" key="2">
    <source>
        <dbReference type="PROSITE-ProRule" id="PRU00169"/>
    </source>
</evidence>
<dbReference type="SUPFAM" id="SSF52172">
    <property type="entry name" value="CheY-like"/>
    <property type="match status" value="1"/>
</dbReference>
<dbReference type="PATRIC" id="fig|451.8.peg.723"/>
<dbReference type="PANTHER" id="PTHR44591:SF3">
    <property type="entry name" value="RESPONSE REGULATORY DOMAIN-CONTAINING PROTEIN"/>
    <property type="match status" value="1"/>
</dbReference>
<dbReference type="AlphaFoldDB" id="A0A098GJ60"/>
<sequence length="130" mass="15128">MNIRELQKIIYAEDEEDIRTVAQIALEDIGSYTVRYCLNGYEVLEAIKDFQPDLLLLDVMMPRMDGPSALRQIKQMPHMAEIPAIFMTAKIQPQEIKEYRDLGAIDVINKPFDPITLADDIRRMWDKYHG</sequence>
<evidence type="ECO:0000259" key="3">
    <source>
        <dbReference type="PROSITE" id="PS50110"/>
    </source>
</evidence>
<dbReference type="OrthoDB" id="9800897at2"/>
<dbReference type="KEGG" id="tmc:LMI_2759"/>